<dbReference type="PANTHER" id="PTHR24305:SF157">
    <property type="entry name" value="N-ACETYLTRYPTOPHAN 6-HYDROXYLASE IVOC-RELATED"/>
    <property type="match status" value="1"/>
</dbReference>
<dbReference type="Gene3D" id="1.10.630.10">
    <property type="entry name" value="Cytochrome P450"/>
    <property type="match status" value="1"/>
</dbReference>
<keyword evidence="5 7" id="KW-0408">Iron</keyword>
<evidence type="ECO:0000256" key="3">
    <source>
        <dbReference type="ARBA" id="ARBA00022723"/>
    </source>
</evidence>
<dbReference type="GO" id="GO:0005506">
    <property type="term" value="F:iron ion binding"/>
    <property type="evidence" value="ECO:0007669"/>
    <property type="project" value="InterPro"/>
</dbReference>
<dbReference type="PANTHER" id="PTHR24305">
    <property type="entry name" value="CYTOCHROME P450"/>
    <property type="match status" value="1"/>
</dbReference>
<keyword evidence="9" id="KW-0472">Membrane</keyword>
<evidence type="ECO:0000256" key="6">
    <source>
        <dbReference type="ARBA" id="ARBA00023033"/>
    </source>
</evidence>
<keyword evidence="6 8" id="KW-0503">Monooxygenase</keyword>
<dbReference type="InterPro" id="IPR001128">
    <property type="entry name" value="Cyt_P450"/>
</dbReference>
<dbReference type="AlphaFoldDB" id="A0A6A5WRH6"/>
<keyword evidence="9" id="KW-1133">Transmembrane helix</keyword>
<keyword evidence="3 7" id="KW-0479">Metal-binding</keyword>
<organism evidence="10 11">
    <name type="scientific">Amniculicola lignicola CBS 123094</name>
    <dbReference type="NCBI Taxonomy" id="1392246"/>
    <lineage>
        <taxon>Eukaryota</taxon>
        <taxon>Fungi</taxon>
        <taxon>Dikarya</taxon>
        <taxon>Ascomycota</taxon>
        <taxon>Pezizomycotina</taxon>
        <taxon>Dothideomycetes</taxon>
        <taxon>Pleosporomycetidae</taxon>
        <taxon>Pleosporales</taxon>
        <taxon>Amniculicolaceae</taxon>
        <taxon>Amniculicola</taxon>
    </lineage>
</organism>
<dbReference type="Pfam" id="PF00067">
    <property type="entry name" value="p450"/>
    <property type="match status" value="1"/>
</dbReference>
<dbReference type="EMBL" id="ML977573">
    <property type="protein sequence ID" value="KAF2003379.1"/>
    <property type="molecule type" value="Genomic_DNA"/>
</dbReference>
<dbReference type="OrthoDB" id="3945418at2759"/>
<name>A0A6A5WRH6_9PLEO</name>
<evidence type="ECO:0000256" key="8">
    <source>
        <dbReference type="RuleBase" id="RU000461"/>
    </source>
</evidence>
<accession>A0A6A5WRH6</accession>
<feature type="binding site" description="axial binding residue" evidence="7">
    <location>
        <position position="443"/>
    </location>
    <ligand>
        <name>heme</name>
        <dbReference type="ChEBI" id="CHEBI:30413"/>
    </ligand>
    <ligandPart>
        <name>Fe</name>
        <dbReference type="ChEBI" id="CHEBI:18248"/>
    </ligandPart>
</feature>
<dbReference type="CDD" id="cd11062">
    <property type="entry name" value="CYP58-like"/>
    <property type="match status" value="1"/>
</dbReference>
<reference evidence="10" key="1">
    <citation type="journal article" date="2020" name="Stud. Mycol.">
        <title>101 Dothideomycetes genomes: a test case for predicting lifestyles and emergence of pathogens.</title>
        <authorList>
            <person name="Haridas S."/>
            <person name="Albert R."/>
            <person name="Binder M."/>
            <person name="Bloem J."/>
            <person name="Labutti K."/>
            <person name="Salamov A."/>
            <person name="Andreopoulos B."/>
            <person name="Baker S."/>
            <person name="Barry K."/>
            <person name="Bills G."/>
            <person name="Bluhm B."/>
            <person name="Cannon C."/>
            <person name="Castanera R."/>
            <person name="Culley D."/>
            <person name="Daum C."/>
            <person name="Ezra D."/>
            <person name="Gonzalez J."/>
            <person name="Henrissat B."/>
            <person name="Kuo A."/>
            <person name="Liang C."/>
            <person name="Lipzen A."/>
            <person name="Lutzoni F."/>
            <person name="Magnuson J."/>
            <person name="Mondo S."/>
            <person name="Nolan M."/>
            <person name="Ohm R."/>
            <person name="Pangilinan J."/>
            <person name="Park H.-J."/>
            <person name="Ramirez L."/>
            <person name="Alfaro M."/>
            <person name="Sun H."/>
            <person name="Tritt A."/>
            <person name="Yoshinaga Y."/>
            <person name="Zwiers L.-H."/>
            <person name="Turgeon B."/>
            <person name="Goodwin S."/>
            <person name="Spatafora J."/>
            <person name="Crous P."/>
            <person name="Grigoriev I."/>
        </authorList>
    </citation>
    <scope>NUCLEOTIDE SEQUENCE</scope>
    <source>
        <strain evidence="10">CBS 123094</strain>
    </source>
</reference>
<evidence type="ECO:0000256" key="5">
    <source>
        <dbReference type="ARBA" id="ARBA00023004"/>
    </source>
</evidence>
<dbReference type="InterPro" id="IPR017972">
    <property type="entry name" value="Cyt_P450_CS"/>
</dbReference>
<comment type="similarity">
    <text evidence="2 8">Belongs to the cytochrome P450 family.</text>
</comment>
<comment type="cofactor">
    <cofactor evidence="1 7">
        <name>heme</name>
        <dbReference type="ChEBI" id="CHEBI:30413"/>
    </cofactor>
</comment>
<protein>
    <submittedName>
        <fullName evidence="10">Cytochrome P450</fullName>
    </submittedName>
</protein>
<proteinExistence type="inferred from homology"/>
<dbReference type="GO" id="GO:0020037">
    <property type="term" value="F:heme binding"/>
    <property type="evidence" value="ECO:0007669"/>
    <property type="project" value="InterPro"/>
</dbReference>
<dbReference type="InterPro" id="IPR050121">
    <property type="entry name" value="Cytochrome_P450_monoxygenase"/>
</dbReference>
<dbReference type="SUPFAM" id="SSF48264">
    <property type="entry name" value="Cytochrome P450"/>
    <property type="match status" value="1"/>
</dbReference>
<evidence type="ECO:0000256" key="2">
    <source>
        <dbReference type="ARBA" id="ARBA00010617"/>
    </source>
</evidence>
<keyword evidence="7 8" id="KW-0349">Heme</keyword>
<evidence type="ECO:0000256" key="7">
    <source>
        <dbReference type="PIRSR" id="PIRSR602401-1"/>
    </source>
</evidence>
<feature type="transmembrane region" description="Helical" evidence="9">
    <location>
        <begin position="6"/>
        <end position="25"/>
    </location>
</feature>
<evidence type="ECO:0000313" key="11">
    <source>
        <dbReference type="Proteomes" id="UP000799779"/>
    </source>
</evidence>
<evidence type="ECO:0000256" key="9">
    <source>
        <dbReference type="SAM" id="Phobius"/>
    </source>
</evidence>
<dbReference type="PRINTS" id="PR00463">
    <property type="entry name" value="EP450I"/>
</dbReference>
<dbReference type="PROSITE" id="PS00086">
    <property type="entry name" value="CYTOCHROME_P450"/>
    <property type="match status" value="1"/>
</dbReference>
<evidence type="ECO:0000313" key="10">
    <source>
        <dbReference type="EMBL" id="KAF2003379.1"/>
    </source>
</evidence>
<dbReference type="Proteomes" id="UP000799779">
    <property type="component" value="Unassembled WGS sequence"/>
</dbReference>
<evidence type="ECO:0000256" key="1">
    <source>
        <dbReference type="ARBA" id="ARBA00001971"/>
    </source>
</evidence>
<keyword evidence="9" id="KW-0812">Transmembrane</keyword>
<dbReference type="GO" id="GO:0004497">
    <property type="term" value="F:monooxygenase activity"/>
    <property type="evidence" value="ECO:0007669"/>
    <property type="project" value="UniProtKB-KW"/>
</dbReference>
<gene>
    <name evidence="10" type="ORF">P154DRAFT_552694</name>
</gene>
<sequence>MPCQVWILHHIGIASVWVFFGVFMLHRLVVTVYRLVFSPLARFPGPRLAGASSLYEFYFNFCKNGKYVFELSICDPTFYDKLYVSGSVRPTESYNRFADGVDFDGSHFLTISHGLHRVRRKPFEPYFSRLGVTQLEPTIHELMDKLLGRFDILNGTNTVVRLDHVLTCFTGDVISRICCDSPTDLIDDEQFSADWHEALNTIVRSMPLFESFPWLIRVVRLVPKAFLTWLDPRSQLFNDWKEMAEQQVQQIKDERSDAAKTRTHITGPKVTLLRHLIHNSGLPEIELSTSRLVNETQVLLGAGTIGTARVLDLICYYILARSEVRARVISELNTVMVEYPQRKPTLSQLERCVYFQAVIKEGLRLSYGVMRRLPRVSPSVAIQFRRWTIPPGVPVGMSAYMQLMDPEIFFTPFEFISERWLPGHVTTQMHRNFVPFSKGSRNCLGMNLAYAEMNHVLAALFRPEEPRFQLFETEESDITLAHDFVVPLPRVDSKGLRVVIQ</sequence>
<dbReference type="InterPro" id="IPR036396">
    <property type="entry name" value="Cyt_P450_sf"/>
</dbReference>
<keyword evidence="4 8" id="KW-0560">Oxidoreductase</keyword>
<dbReference type="GO" id="GO:0016705">
    <property type="term" value="F:oxidoreductase activity, acting on paired donors, with incorporation or reduction of molecular oxygen"/>
    <property type="evidence" value="ECO:0007669"/>
    <property type="project" value="InterPro"/>
</dbReference>
<dbReference type="InterPro" id="IPR002401">
    <property type="entry name" value="Cyt_P450_E_grp-I"/>
</dbReference>
<evidence type="ECO:0000256" key="4">
    <source>
        <dbReference type="ARBA" id="ARBA00023002"/>
    </source>
</evidence>
<keyword evidence="11" id="KW-1185">Reference proteome</keyword>